<accession>A0A1G1YBW9</accession>
<evidence type="ECO:0000256" key="1">
    <source>
        <dbReference type="SAM" id="MobiDB-lite"/>
    </source>
</evidence>
<sequence>MRITNSDLLTITFMVSVLIGICNNEHRSNLYNESARWAEPLPAPIAPIAKIEPFTPDPTMQYGIAVELDPNGKISETDESNNRQVVVLDTKGPKP</sequence>
<protein>
    <recommendedName>
        <fullName evidence="4">CARDB domain-containing protein</fullName>
    </recommendedName>
</protein>
<comment type="caution">
    <text evidence="2">The sequence shown here is derived from an EMBL/GenBank/DDBJ whole genome shotgun (WGS) entry which is preliminary data.</text>
</comment>
<proteinExistence type="predicted"/>
<reference evidence="2 3" key="1">
    <citation type="journal article" date="2016" name="Nat. Commun.">
        <title>Thousands of microbial genomes shed light on interconnected biogeochemical processes in an aquifer system.</title>
        <authorList>
            <person name="Anantharaman K."/>
            <person name="Brown C.T."/>
            <person name="Hug L.A."/>
            <person name="Sharon I."/>
            <person name="Castelle C.J."/>
            <person name="Probst A.J."/>
            <person name="Thomas B.C."/>
            <person name="Singh A."/>
            <person name="Wilkins M.J."/>
            <person name="Karaoz U."/>
            <person name="Brodie E.L."/>
            <person name="Williams K.H."/>
            <person name="Hubbard S.S."/>
            <person name="Banfield J.F."/>
        </authorList>
    </citation>
    <scope>NUCLEOTIDE SEQUENCE [LARGE SCALE GENOMIC DNA]</scope>
</reference>
<evidence type="ECO:0000313" key="3">
    <source>
        <dbReference type="Proteomes" id="UP000177310"/>
    </source>
</evidence>
<name>A0A1G1YBW9_9BACT</name>
<evidence type="ECO:0000313" key="2">
    <source>
        <dbReference type="EMBL" id="OGY49838.1"/>
    </source>
</evidence>
<dbReference type="AlphaFoldDB" id="A0A1G1YBW9"/>
<organism evidence="2 3">
    <name type="scientific">Candidatus Buchananbacteria bacterium RIFCSPHIGHO2_02_FULL_56_16</name>
    <dbReference type="NCBI Taxonomy" id="1797542"/>
    <lineage>
        <taxon>Bacteria</taxon>
        <taxon>Candidatus Buchananiibacteriota</taxon>
    </lineage>
</organism>
<dbReference type="EMBL" id="MHIL01000039">
    <property type="protein sequence ID" value="OGY49838.1"/>
    <property type="molecule type" value="Genomic_DNA"/>
</dbReference>
<gene>
    <name evidence="2" type="ORF">A3J59_01715</name>
</gene>
<feature type="region of interest" description="Disordered" evidence="1">
    <location>
        <begin position="73"/>
        <end position="95"/>
    </location>
</feature>
<dbReference type="Proteomes" id="UP000177310">
    <property type="component" value="Unassembled WGS sequence"/>
</dbReference>
<evidence type="ECO:0008006" key="4">
    <source>
        <dbReference type="Google" id="ProtNLM"/>
    </source>
</evidence>